<comment type="caution">
    <text evidence="1">The sequence shown here is derived from an EMBL/GenBank/DDBJ whole genome shotgun (WGS) entry which is preliminary data.</text>
</comment>
<reference evidence="1 2" key="1">
    <citation type="submission" date="2016-01" db="EMBL/GenBank/DDBJ databases">
        <authorList>
            <person name="Regsiter A."/>
            <person name="william w."/>
        </authorList>
    </citation>
    <scope>NUCLEOTIDE SEQUENCE [LARGE SCALE GENOMIC DNA]</scope>
    <source>
        <strain evidence="1 2">CFBP 5494</strain>
    </source>
</reference>
<protein>
    <submittedName>
        <fullName evidence="1">Uncharacterized protein</fullName>
    </submittedName>
</protein>
<evidence type="ECO:0000313" key="1">
    <source>
        <dbReference type="EMBL" id="CUW96748.1"/>
    </source>
</evidence>
<dbReference type="EMBL" id="FBVY01000030">
    <property type="protein sequence ID" value="CUW96748.1"/>
    <property type="molecule type" value="Genomic_DNA"/>
</dbReference>
<dbReference type="AlphaFoldDB" id="A0A9W5F204"/>
<sequence>MVEQVGITDEVGNETVGQGRGMRLPSLLTDVNRSPAARPLDCGLGALLWCQSIRAETRGEQDYAATFVIYYG</sequence>
<keyword evidence="2" id="KW-1185">Reference proteome</keyword>
<gene>
    <name evidence="1" type="ORF">AGR2A_Lc180149</name>
</gene>
<dbReference type="Proteomes" id="UP000191933">
    <property type="component" value="Unassembled WGS sequence"/>
</dbReference>
<name>A0A9W5F204_9HYPH</name>
<accession>A0A9W5F204</accession>
<evidence type="ECO:0000313" key="2">
    <source>
        <dbReference type="Proteomes" id="UP000191933"/>
    </source>
</evidence>
<organism evidence="1 2">
    <name type="scientific">Agrobacterium genomosp. 2 str. CFBP 5494</name>
    <dbReference type="NCBI Taxonomy" id="1183436"/>
    <lineage>
        <taxon>Bacteria</taxon>
        <taxon>Pseudomonadati</taxon>
        <taxon>Pseudomonadota</taxon>
        <taxon>Alphaproteobacteria</taxon>
        <taxon>Hyphomicrobiales</taxon>
        <taxon>Rhizobiaceae</taxon>
        <taxon>Rhizobium/Agrobacterium group</taxon>
        <taxon>Agrobacterium</taxon>
        <taxon>Agrobacterium tumefaciens complex</taxon>
    </lineage>
</organism>
<proteinExistence type="predicted"/>